<keyword evidence="2" id="KW-1185">Reference proteome</keyword>
<proteinExistence type="predicted"/>
<dbReference type="HOGENOM" id="CLU_098620_1_0_14"/>
<dbReference type="AlphaFoldDB" id="H6N7F1"/>
<dbReference type="EMBL" id="CP003199">
    <property type="protein sequence ID" value="AEW45573.1"/>
    <property type="molecule type" value="Genomic_DNA"/>
</dbReference>
<organism evidence="1 2">
    <name type="scientific">Mycoplasma haemocanis (strain Illinois)</name>
    <dbReference type="NCBI Taxonomy" id="1111676"/>
    <lineage>
        <taxon>Bacteria</taxon>
        <taxon>Bacillati</taxon>
        <taxon>Mycoplasmatota</taxon>
        <taxon>Mollicutes</taxon>
        <taxon>Mycoplasmataceae</taxon>
        <taxon>Mycoplasma</taxon>
    </lineage>
</organism>
<protein>
    <submittedName>
        <fullName evidence="1">Uncharacterized protein</fullName>
    </submittedName>
</protein>
<evidence type="ECO:0000313" key="2">
    <source>
        <dbReference type="Proteomes" id="UP000009135"/>
    </source>
</evidence>
<dbReference type="OrthoDB" id="9823172at2"/>
<evidence type="ECO:0000313" key="1">
    <source>
        <dbReference type="EMBL" id="AEW45573.1"/>
    </source>
</evidence>
<gene>
    <name evidence="1" type="ordered locus">MHC_03565</name>
</gene>
<dbReference type="KEGG" id="mhe:MHC_03565"/>
<dbReference type="STRING" id="1111676.MHC_03565"/>
<name>H6N7F1_MYCHN</name>
<accession>H6N7F1</accession>
<reference evidence="1 2" key="1">
    <citation type="journal article" date="2012" name="J. Bacteriol.">
        <title>Complete genome sequence of Mycoplasma haemocanis strain Illinois.</title>
        <authorList>
            <person name="do Nascimento N.C."/>
            <person name="Guimaraes A.M."/>
            <person name="Santos A.P."/>
            <person name="Sanmiguel P.J."/>
            <person name="Messick J.B."/>
        </authorList>
    </citation>
    <scope>NUCLEOTIDE SEQUENCE [LARGE SCALE GENOMIC DNA]</scope>
    <source>
        <strain evidence="1 2">Illinois</strain>
    </source>
</reference>
<dbReference type="Proteomes" id="UP000009135">
    <property type="component" value="Chromosome"/>
</dbReference>
<sequence length="209" mass="23769">MEVFSKIVLGAGTAAGISGVGYLSFSHLNKEKTTSIKELILKDPSIALINSNEEARWSKIWTEYAKQNANKAKDSWSLEGWDHTKTQTRLPSLSAKCSSELLREVKSTEDKEYKDFVTWCTREAEFQDKLAREGYRPISEKDQESTWTNNFNEYKKADNKLKIHDLTIGEQEQQSDKLKEGCKTALAKPISDSNYAATFEGIKRWCAVK</sequence>